<dbReference type="GO" id="GO:0016491">
    <property type="term" value="F:oxidoreductase activity"/>
    <property type="evidence" value="ECO:0007669"/>
    <property type="project" value="UniProtKB-KW"/>
</dbReference>
<organism evidence="3 4">
    <name type="scientific">Beta vulgaris subsp. vulgaris</name>
    <name type="common">Beet</name>
    <dbReference type="NCBI Taxonomy" id="3555"/>
    <lineage>
        <taxon>Eukaryota</taxon>
        <taxon>Viridiplantae</taxon>
        <taxon>Streptophyta</taxon>
        <taxon>Embryophyta</taxon>
        <taxon>Tracheophyta</taxon>
        <taxon>Spermatophyta</taxon>
        <taxon>Magnoliopsida</taxon>
        <taxon>eudicotyledons</taxon>
        <taxon>Gunneridae</taxon>
        <taxon>Pentapetalae</taxon>
        <taxon>Caryophyllales</taxon>
        <taxon>Chenopodiaceae</taxon>
        <taxon>Betoideae</taxon>
        <taxon>Beta</taxon>
    </lineage>
</organism>
<dbReference type="InterPro" id="IPR052259">
    <property type="entry name" value="Nucleoredoxin-like"/>
</dbReference>
<dbReference type="Proteomes" id="UP000035740">
    <property type="component" value="Unassembled WGS sequence"/>
</dbReference>
<keyword evidence="2" id="KW-0520">NAD</keyword>
<dbReference type="AlphaFoldDB" id="A0A0J8B3T9"/>
<gene>
    <name evidence="3" type="ORF">BVRB_004500</name>
</gene>
<keyword evidence="1" id="KW-0560">Oxidoreductase</keyword>
<dbReference type="PANTHER" id="PTHR13871">
    <property type="entry name" value="THIOREDOXIN"/>
    <property type="match status" value="1"/>
</dbReference>
<evidence type="ECO:0000256" key="2">
    <source>
        <dbReference type="ARBA" id="ARBA00023027"/>
    </source>
</evidence>
<evidence type="ECO:0008006" key="5">
    <source>
        <dbReference type="Google" id="ProtNLM"/>
    </source>
</evidence>
<evidence type="ECO:0000256" key="1">
    <source>
        <dbReference type="ARBA" id="ARBA00023002"/>
    </source>
</evidence>
<name>A0A0J8B3T9_BETVV</name>
<evidence type="ECO:0000313" key="4">
    <source>
        <dbReference type="Proteomes" id="UP000035740"/>
    </source>
</evidence>
<keyword evidence="4" id="KW-1185">Reference proteome</keyword>
<proteinExistence type="predicted"/>
<evidence type="ECO:0000313" key="3">
    <source>
        <dbReference type="EMBL" id="KMS95849.1"/>
    </source>
</evidence>
<accession>A0A0J8B3T9</accession>
<protein>
    <recommendedName>
        <fullName evidence="5">Thioredoxin-like fold domain-containing protein</fullName>
    </recommendedName>
</protein>
<dbReference type="Gramene" id="KMS95849">
    <property type="protein sequence ID" value="KMS95849"/>
    <property type="gene ID" value="BVRB_004500"/>
</dbReference>
<sequence length="780" mass="90021">MDADEIGSSSRKHWPESLFSLEGEIENGKTKKTKLGFEEDRVMPLLYGISEMGYLYRNSGERVEVDANTLKGKYLLFVCFCLPPYLTEEFEFDSVDPQDLISTCFDLYSHRDDFEIVLVTKVTDDYPNSKPTLNDPMRFFPRSCLSVPFERRNFICDFFEPRLHVAAGSGIQFKCIFVNVAENILLFGQLDDSMSYLVDRLKDLLRKSSFDVQRSYQRLVKNMWPFKSFHSLTEYSCPIARIFRNVKPEYSDDINTMVSQLFPIQIGQSFDAKFLLSGGSNELGYLVRIGGERVELGKAIRDKYIMVCCFHVPMFRGGWDSMMLQSLINTCSELYATDMDFEMVVVAKMKKLADHKQVFDHFLSGFPSSCFVIPFEDSKRRNFICKYLELQLDDIQCLLLDNKENILLHGYPRFAQSYGADAFPFTDEKLQKLKADEKLQSLTNYMVELLTSNPSDALRKTNAEDGCDTMTISDLNKKDVVWLFKCVNGKLIPKLQEVYEQCKIQQKPFEVLLVYIPFSDSLDPQNHKLYIDNLLQKHKLSLWCMPFNNSVHHKLCRFTNSSYDQLIIFRAQDAHIDIYGAEVMSTFGIDAYPFSREELVQRELNKFKEVTLETLLISKSRDYLLKGGANIPVAHLRGKNILVWISSLSVNCIPFYHELLLWYKENQANNPDFEVVCVRKHYSDAMDDDLTLSDVMPWLVCPFDADHSSSVQEKLFPNMRMINDNDLVQFGTDGLLCSLRAEYLLHKNVDECGKIPFGGSNLHREFLCKICDSIRSSESS</sequence>
<dbReference type="OMA" id="MRMINDN"/>
<reference evidence="3 4" key="1">
    <citation type="journal article" date="2014" name="Nature">
        <title>The genome of the recently domesticated crop plant sugar beet (Beta vulgaris).</title>
        <authorList>
            <person name="Dohm J.C."/>
            <person name="Minoche A.E."/>
            <person name="Holtgrawe D."/>
            <person name="Capella-Gutierrez S."/>
            <person name="Zakrzewski F."/>
            <person name="Tafer H."/>
            <person name="Rupp O."/>
            <person name="Sorensen T.R."/>
            <person name="Stracke R."/>
            <person name="Reinhardt R."/>
            <person name="Goesmann A."/>
            <person name="Kraft T."/>
            <person name="Schulz B."/>
            <person name="Stadler P.F."/>
            <person name="Schmidt T."/>
            <person name="Gabaldon T."/>
            <person name="Lehrach H."/>
            <person name="Weisshaar B."/>
            <person name="Himmelbauer H."/>
        </authorList>
    </citation>
    <scope>NUCLEOTIDE SEQUENCE [LARGE SCALE GENOMIC DNA]</scope>
    <source>
        <tissue evidence="3">Taproot</tissue>
    </source>
</reference>
<dbReference type="PANTHER" id="PTHR13871:SF96">
    <property type="entry name" value="THIOREDOXIN DOMAIN-CONTAINING PROTEIN"/>
    <property type="match status" value="1"/>
</dbReference>
<dbReference type="EMBL" id="KQ090431">
    <property type="protein sequence ID" value="KMS95849.1"/>
    <property type="molecule type" value="Genomic_DNA"/>
</dbReference>